<evidence type="ECO:0000256" key="1">
    <source>
        <dbReference type="SAM" id="MobiDB-lite"/>
    </source>
</evidence>
<protein>
    <submittedName>
        <fullName evidence="2">Uncharacterized protein</fullName>
    </submittedName>
</protein>
<organism evidence="2 3">
    <name type="scientific">Rhynchophorus ferrugineus</name>
    <name type="common">Red palm weevil</name>
    <name type="synonym">Curculio ferrugineus</name>
    <dbReference type="NCBI Taxonomy" id="354439"/>
    <lineage>
        <taxon>Eukaryota</taxon>
        <taxon>Metazoa</taxon>
        <taxon>Ecdysozoa</taxon>
        <taxon>Arthropoda</taxon>
        <taxon>Hexapoda</taxon>
        <taxon>Insecta</taxon>
        <taxon>Pterygota</taxon>
        <taxon>Neoptera</taxon>
        <taxon>Endopterygota</taxon>
        <taxon>Coleoptera</taxon>
        <taxon>Polyphaga</taxon>
        <taxon>Cucujiformia</taxon>
        <taxon>Curculionidae</taxon>
        <taxon>Dryophthorinae</taxon>
        <taxon>Rhynchophorus</taxon>
    </lineage>
</organism>
<evidence type="ECO:0000313" key="2">
    <source>
        <dbReference type="EMBL" id="KAF7272135.1"/>
    </source>
</evidence>
<feature type="region of interest" description="Disordered" evidence="1">
    <location>
        <begin position="19"/>
        <end position="50"/>
    </location>
</feature>
<sequence length="98" mass="11237">MLLMKFLATFRPTLMDWTGRGSGSRDCNRSRPPQDVVGGHRSPSKLRSSSWSPSARWSIMLQLQPAQKRIFHWQAEKESDRFLVAFLSDISLVDFAEP</sequence>
<dbReference type="EMBL" id="JAACXV010013842">
    <property type="protein sequence ID" value="KAF7272135.1"/>
    <property type="molecule type" value="Genomic_DNA"/>
</dbReference>
<proteinExistence type="predicted"/>
<gene>
    <name evidence="2" type="ORF">GWI33_015065</name>
</gene>
<reference evidence="2" key="1">
    <citation type="submission" date="2020-08" db="EMBL/GenBank/DDBJ databases">
        <title>Genome sequencing and assembly of the red palm weevil Rhynchophorus ferrugineus.</title>
        <authorList>
            <person name="Dias G.B."/>
            <person name="Bergman C.M."/>
            <person name="Manee M."/>
        </authorList>
    </citation>
    <scope>NUCLEOTIDE SEQUENCE</scope>
    <source>
        <strain evidence="2">AA-2017</strain>
        <tissue evidence="2">Whole larva</tissue>
    </source>
</reference>
<accession>A0A834I0H0</accession>
<name>A0A834I0H0_RHYFE</name>
<comment type="caution">
    <text evidence="2">The sequence shown here is derived from an EMBL/GenBank/DDBJ whole genome shotgun (WGS) entry which is preliminary data.</text>
</comment>
<dbReference type="AlphaFoldDB" id="A0A834I0H0"/>
<dbReference type="Proteomes" id="UP000625711">
    <property type="component" value="Unassembled WGS sequence"/>
</dbReference>
<keyword evidence="3" id="KW-1185">Reference proteome</keyword>
<evidence type="ECO:0000313" key="3">
    <source>
        <dbReference type="Proteomes" id="UP000625711"/>
    </source>
</evidence>